<feature type="transmembrane region" description="Helical" evidence="1">
    <location>
        <begin position="46"/>
        <end position="66"/>
    </location>
</feature>
<dbReference type="Pfam" id="PF12650">
    <property type="entry name" value="DUF3784"/>
    <property type="match status" value="1"/>
</dbReference>
<gene>
    <name evidence="2" type="ORF">IAD23_02945</name>
</gene>
<keyword evidence="1" id="KW-1133">Transmembrane helix</keyword>
<dbReference type="Proteomes" id="UP000824125">
    <property type="component" value="Unassembled WGS sequence"/>
</dbReference>
<protein>
    <submittedName>
        <fullName evidence="2">DUF3784 domain-containing protein</fullName>
    </submittedName>
</protein>
<proteinExistence type="predicted"/>
<dbReference type="InterPro" id="IPR017259">
    <property type="entry name" value="UCP037672"/>
</dbReference>
<evidence type="ECO:0000256" key="1">
    <source>
        <dbReference type="SAM" id="Phobius"/>
    </source>
</evidence>
<name>A0A9D1SNU2_9FIRM</name>
<keyword evidence="1" id="KW-0812">Transmembrane</keyword>
<organism evidence="2 3">
    <name type="scientific">Candidatus Scybalenecus merdavium</name>
    <dbReference type="NCBI Taxonomy" id="2840939"/>
    <lineage>
        <taxon>Bacteria</taxon>
        <taxon>Bacillati</taxon>
        <taxon>Bacillota</taxon>
        <taxon>Clostridia</taxon>
        <taxon>Eubacteriales</taxon>
        <taxon>Oscillospiraceae</taxon>
        <taxon>Oscillospiraceae incertae sedis</taxon>
        <taxon>Candidatus Scybalenecus</taxon>
    </lineage>
</organism>
<reference evidence="2" key="1">
    <citation type="submission" date="2020-10" db="EMBL/GenBank/DDBJ databases">
        <authorList>
            <person name="Gilroy R."/>
        </authorList>
    </citation>
    <scope>NUCLEOTIDE SEQUENCE</scope>
    <source>
        <strain evidence="2">CHK176-6737</strain>
    </source>
</reference>
<evidence type="ECO:0000313" key="3">
    <source>
        <dbReference type="Proteomes" id="UP000824125"/>
    </source>
</evidence>
<accession>A0A9D1SNU2</accession>
<feature type="transmembrane region" description="Helical" evidence="1">
    <location>
        <begin position="73"/>
        <end position="94"/>
    </location>
</feature>
<sequence>MILWIVFALFLVLSLLFLSGHGAFLIGGYNTASDEEKGKYDEKRLCRLMGACTSFGTLSFLVLALLQDKLPAWALGVWIFATVLIMVPAAWVLLNAFGTKND</sequence>
<dbReference type="EMBL" id="DVNM01000015">
    <property type="protein sequence ID" value="HIU68901.1"/>
    <property type="molecule type" value="Genomic_DNA"/>
</dbReference>
<comment type="caution">
    <text evidence="2">The sequence shown here is derived from an EMBL/GenBank/DDBJ whole genome shotgun (WGS) entry which is preliminary data.</text>
</comment>
<reference evidence="2" key="2">
    <citation type="journal article" date="2021" name="PeerJ">
        <title>Extensive microbial diversity within the chicken gut microbiome revealed by metagenomics and culture.</title>
        <authorList>
            <person name="Gilroy R."/>
            <person name="Ravi A."/>
            <person name="Getino M."/>
            <person name="Pursley I."/>
            <person name="Horton D.L."/>
            <person name="Alikhan N.F."/>
            <person name="Baker D."/>
            <person name="Gharbi K."/>
            <person name="Hall N."/>
            <person name="Watson M."/>
            <person name="Adriaenssens E.M."/>
            <person name="Foster-Nyarko E."/>
            <person name="Jarju S."/>
            <person name="Secka A."/>
            <person name="Antonio M."/>
            <person name="Oren A."/>
            <person name="Chaudhuri R.R."/>
            <person name="La Ragione R."/>
            <person name="Hildebrand F."/>
            <person name="Pallen M.J."/>
        </authorList>
    </citation>
    <scope>NUCLEOTIDE SEQUENCE</scope>
    <source>
        <strain evidence="2">CHK176-6737</strain>
    </source>
</reference>
<evidence type="ECO:0000313" key="2">
    <source>
        <dbReference type="EMBL" id="HIU68901.1"/>
    </source>
</evidence>
<dbReference type="AlphaFoldDB" id="A0A9D1SNU2"/>
<keyword evidence="1" id="KW-0472">Membrane</keyword>